<dbReference type="InterPro" id="IPR008271">
    <property type="entry name" value="Ser/Thr_kinase_AS"/>
</dbReference>
<sequence length="385" mass="40956">MDGFLKSVGGAWSSLTEKYPQLTQLEERVVTLLPRLSPEHVIQLGPKRYRVIRTLGEGGYSTVYLVRELSERSGDLGTAPAEPPGPDLALKQIFLAGPEEEQRAAAEVRLLQSLAHPNIIRLLESTVTDVDTPSGPRRAALLLFPAYQHGSAWDAVHRAAAPPPLRTVLSIFIQLCAALEAVHAAGLSHRDVKPQNLLMEARPGATPRTVLMDLGSAGPAAVPVRDRGHALELQEEAEAHCTAPYRAPELWEVVPGTVLTEKVDVWAAGCVLYCLAYRESPFERATGTTGGSLKLAILNGGCTFPEEPKHLACLQPLIRACLEQDPSRRPSAAEAKLMAQTLLEEAVRDPVGGLEGAGGPLAHLTARASPVAGLEGTGVAGPGAL</sequence>
<evidence type="ECO:0000256" key="5">
    <source>
        <dbReference type="ARBA" id="ARBA00022777"/>
    </source>
</evidence>
<protein>
    <recommendedName>
        <fullName evidence="1">non-specific serine/threonine protein kinase</fullName>
        <ecNumber evidence="1">2.7.11.1</ecNumber>
    </recommendedName>
</protein>
<feature type="domain" description="Protein kinase" evidence="9">
    <location>
        <begin position="49"/>
        <end position="343"/>
    </location>
</feature>
<dbReference type="Gene3D" id="1.10.510.10">
    <property type="entry name" value="Transferase(Phosphotransferase) domain 1"/>
    <property type="match status" value="1"/>
</dbReference>
<dbReference type="PANTHER" id="PTHR45998">
    <property type="entry name" value="SERINE/THREONINE-PROTEIN KINASE 16"/>
    <property type="match status" value="1"/>
</dbReference>
<keyword evidence="4" id="KW-0547">Nucleotide-binding</keyword>
<keyword evidence="5" id="KW-0418">Kinase</keyword>
<gene>
    <name evidence="10" type="ORF">g.35188</name>
</gene>
<dbReference type="GO" id="GO:0004674">
    <property type="term" value="F:protein serine/threonine kinase activity"/>
    <property type="evidence" value="ECO:0007669"/>
    <property type="project" value="UniProtKB-KW"/>
</dbReference>
<comment type="catalytic activity">
    <reaction evidence="8">
        <text>L-seryl-[protein] + ATP = O-phospho-L-seryl-[protein] + ADP + H(+)</text>
        <dbReference type="Rhea" id="RHEA:17989"/>
        <dbReference type="Rhea" id="RHEA-COMP:9863"/>
        <dbReference type="Rhea" id="RHEA-COMP:11604"/>
        <dbReference type="ChEBI" id="CHEBI:15378"/>
        <dbReference type="ChEBI" id="CHEBI:29999"/>
        <dbReference type="ChEBI" id="CHEBI:30616"/>
        <dbReference type="ChEBI" id="CHEBI:83421"/>
        <dbReference type="ChEBI" id="CHEBI:456216"/>
        <dbReference type="EC" id="2.7.11.1"/>
    </reaction>
</comment>
<evidence type="ECO:0000256" key="6">
    <source>
        <dbReference type="ARBA" id="ARBA00022840"/>
    </source>
</evidence>
<dbReference type="PANTHER" id="PTHR45998:SF2">
    <property type="entry name" value="SERINE_THREONINE-PROTEIN KINASE 16"/>
    <property type="match status" value="1"/>
</dbReference>
<evidence type="ECO:0000256" key="3">
    <source>
        <dbReference type="ARBA" id="ARBA00022679"/>
    </source>
</evidence>
<dbReference type="EC" id="2.7.11.1" evidence="1"/>
<evidence type="ECO:0000313" key="10">
    <source>
        <dbReference type="EMBL" id="JAT72191.1"/>
    </source>
</evidence>
<dbReference type="Pfam" id="PF00069">
    <property type="entry name" value="Pkinase"/>
    <property type="match status" value="1"/>
</dbReference>
<dbReference type="GO" id="GO:0005524">
    <property type="term" value="F:ATP binding"/>
    <property type="evidence" value="ECO:0007669"/>
    <property type="project" value="UniProtKB-KW"/>
</dbReference>
<dbReference type="GO" id="GO:0005737">
    <property type="term" value="C:cytoplasm"/>
    <property type="evidence" value="ECO:0007669"/>
    <property type="project" value="TreeGrafter"/>
</dbReference>
<dbReference type="PROSITE" id="PS00108">
    <property type="entry name" value="PROTEIN_KINASE_ST"/>
    <property type="match status" value="1"/>
</dbReference>
<comment type="catalytic activity">
    <reaction evidence="7">
        <text>L-threonyl-[protein] + ATP = O-phospho-L-threonyl-[protein] + ADP + H(+)</text>
        <dbReference type="Rhea" id="RHEA:46608"/>
        <dbReference type="Rhea" id="RHEA-COMP:11060"/>
        <dbReference type="Rhea" id="RHEA-COMP:11605"/>
        <dbReference type="ChEBI" id="CHEBI:15378"/>
        <dbReference type="ChEBI" id="CHEBI:30013"/>
        <dbReference type="ChEBI" id="CHEBI:30616"/>
        <dbReference type="ChEBI" id="CHEBI:61977"/>
        <dbReference type="ChEBI" id="CHEBI:456216"/>
        <dbReference type="EC" id="2.7.11.1"/>
    </reaction>
</comment>
<evidence type="ECO:0000256" key="1">
    <source>
        <dbReference type="ARBA" id="ARBA00012513"/>
    </source>
</evidence>
<dbReference type="AlphaFoldDB" id="A0A1D1ZZB2"/>
<accession>A0A1D1ZZB2</accession>
<proteinExistence type="predicted"/>
<dbReference type="SMART" id="SM00220">
    <property type="entry name" value="S_TKc"/>
    <property type="match status" value="1"/>
</dbReference>
<reference evidence="10" key="1">
    <citation type="submission" date="2015-08" db="EMBL/GenBank/DDBJ databases">
        <authorList>
            <person name="Babu N.S."/>
            <person name="Beckwith C.J."/>
            <person name="Beseler K.G."/>
            <person name="Brison A."/>
            <person name="Carone J.V."/>
            <person name="Caskin T.P."/>
            <person name="Diamond M."/>
            <person name="Durham M.E."/>
            <person name="Foxe J.M."/>
            <person name="Go M."/>
            <person name="Henderson B.A."/>
            <person name="Jones I.B."/>
            <person name="McGettigan J.A."/>
            <person name="Micheletti S.J."/>
            <person name="Nasrallah M.E."/>
            <person name="Ortiz D."/>
            <person name="Piller C.R."/>
            <person name="Privatt S.R."/>
            <person name="Schneider S.L."/>
            <person name="Sharp S."/>
            <person name="Smith T.C."/>
            <person name="Stanton J.D."/>
            <person name="Ullery H.E."/>
            <person name="Wilson R.J."/>
            <person name="Serrano M.G."/>
            <person name="Buck G."/>
            <person name="Lee V."/>
            <person name="Wang Y."/>
            <person name="Carvalho R."/>
            <person name="Voegtly L."/>
            <person name="Shi R."/>
            <person name="Duckworth R."/>
            <person name="Johnson A."/>
            <person name="Loviza R."/>
            <person name="Walstead R."/>
            <person name="Shah Z."/>
            <person name="Kiflezghi M."/>
            <person name="Wade K."/>
            <person name="Ball S.L."/>
            <person name="Bradley K.W."/>
            <person name="Asai D.J."/>
            <person name="Bowman C.A."/>
            <person name="Russell D.A."/>
            <person name="Pope W.H."/>
            <person name="Jacobs-Sera D."/>
            <person name="Hendrix R.W."/>
            <person name="Hatfull G.F."/>
        </authorList>
    </citation>
    <scope>NUCLEOTIDE SEQUENCE</scope>
</reference>
<keyword evidence="3" id="KW-0808">Transferase</keyword>
<dbReference type="InterPro" id="IPR052239">
    <property type="entry name" value="Ser/Thr-specific_kinases"/>
</dbReference>
<evidence type="ECO:0000256" key="7">
    <source>
        <dbReference type="ARBA" id="ARBA00047899"/>
    </source>
</evidence>
<keyword evidence="6" id="KW-0067">ATP-binding</keyword>
<dbReference type="InterPro" id="IPR011009">
    <property type="entry name" value="Kinase-like_dom_sf"/>
</dbReference>
<dbReference type="InterPro" id="IPR000719">
    <property type="entry name" value="Prot_kinase_dom"/>
</dbReference>
<name>A0A1D1ZZB2_AUXPR</name>
<evidence type="ECO:0000256" key="2">
    <source>
        <dbReference type="ARBA" id="ARBA00022527"/>
    </source>
</evidence>
<evidence type="ECO:0000259" key="9">
    <source>
        <dbReference type="PROSITE" id="PS50011"/>
    </source>
</evidence>
<dbReference type="SUPFAM" id="SSF56112">
    <property type="entry name" value="Protein kinase-like (PK-like)"/>
    <property type="match status" value="1"/>
</dbReference>
<organism evidence="10">
    <name type="scientific">Auxenochlorella protothecoides</name>
    <name type="common">Green microalga</name>
    <name type="synonym">Chlorella protothecoides</name>
    <dbReference type="NCBI Taxonomy" id="3075"/>
    <lineage>
        <taxon>Eukaryota</taxon>
        <taxon>Viridiplantae</taxon>
        <taxon>Chlorophyta</taxon>
        <taxon>core chlorophytes</taxon>
        <taxon>Trebouxiophyceae</taxon>
        <taxon>Chlorellales</taxon>
        <taxon>Chlorellaceae</taxon>
        <taxon>Auxenochlorella</taxon>
    </lineage>
</organism>
<evidence type="ECO:0000256" key="8">
    <source>
        <dbReference type="ARBA" id="ARBA00048679"/>
    </source>
</evidence>
<dbReference type="EMBL" id="GDKF01006431">
    <property type="protein sequence ID" value="JAT72191.1"/>
    <property type="molecule type" value="Transcribed_RNA"/>
</dbReference>
<dbReference type="PROSITE" id="PS50011">
    <property type="entry name" value="PROTEIN_KINASE_DOM"/>
    <property type="match status" value="1"/>
</dbReference>
<evidence type="ECO:0000256" key="4">
    <source>
        <dbReference type="ARBA" id="ARBA00022741"/>
    </source>
</evidence>
<keyword evidence="2" id="KW-0723">Serine/threonine-protein kinase</keyword>